<keyword evidence="3" id="KW-1185">Reference proteome</keyword>
<protein>
    <submittedName>
        <fullName evidence="2">Uncharacterized protein</fullName>
    </submittedName>
</protein>
<evidence type="ECO:0000313" key="2">
    <source>
        <dbReference type="EMBL" id="EGW19930.1"/>
    </source>
</evidence>
<evidence type="ECO:0000313" key="3">
    <source>
        <dbReference type="Proteomes" id="UP000004664"/>
    </source>
</evidence>
<reference evidence="2 3" key="1">
    <citation type="submission" date="2011-06" db="EMBL/GenBank/DDBJ databases">
        <title>Genomic sequence of Methylobacter tundripaludum SV96.</title>
        <authorList>
            <consortium name="US DOE Joint Genome Institute"/>
            <person name="Lucas S."/>
            <person name="Han J."/>
            <person name="Lapidus A."/>
            <person name="Cheng J.-F."/>
            <person name="Goodwin L."/>
            <person name="Pitluck S."/>
            <person name="Held B."/>
            <person name="Detter J.C."/>
            <person name="Han C."/>
            <person name="Tapia R."/>
            <person name="Land M."/>
            <person name="Hauser L."/>
            <person name="Kyrpides N."/>
            <person name="Ivanova N."/>
            <person name="Ovchinnikova G."/>
            <person name="Pagani I."/>
            <person name="Klotz M.G."/>
            <person name="Dispirito A.A."/>
            <person name="Murrell J.C."/>
            <person name="Dunfield P."/>
            <person name="Kalyuzhnaya M.G."/>
            <person name="Svenning M."/>
            <person name="Trotsenko Y.A."/>
            <person name="Stein L.Y."/>
            <person name="Woyke T."/>
        </authorList>
    </citation>
    <scope>NUCLEOTIDE SEQUENCE [LARGE SCALE GENOMIC DNA]</scope>
    <source>
        <strain evidence="3">ATCC BAA-1195 / DSM 17260 / SV96</strain>
    </source>
</reference>
<organism evidence="2 3">
    <name type="scientific">Methylobacter tundripaludum (strain ATCC BAA-1195 / DSM 17260 / SV96)</name>
    <dbReference type="NCBI Taxonomy" id="697282"/>
    <lineage>
        <taxon>Bacteria</taxon>
        <taxon>Pseudomonadati</taxon>
        <taxon>Pseudomonadota</taxon>
        <taxon>Gammaproteobacteria</taxon>
        <taxon>Methylococcales</taxon>
        <taxon>Methylococcaceae</taxon>
        <taxon>Methylobacter</taxon>
    </lineage>
</organism>
<dbReference type="OrthoDB" id="5569625at2"/>
<keyword evidence="1" id="KW-0472">Membrane</keyword>
<proteinExistence type="predicted"/>
<feature type="transmembrane region" description="Helical" evidence="1">
    <location>
        <begin position="37"/>
        <end position="55"/>
    </location>
</feature>
<feature type="transmembrane region" description="Helical" evidence="1">
    <location>
        <begin position="93"/>
        <end position="112"/>
    </location>
</feature>
<dbReference type="RefSeq" id="WP_006894145.1">
    <property type="nucleotide sequence ID" value="NZ_JH109154.1"/>
</dbReference>
<keyword evidence="1" id="KW-0812">Transmembrane</keyword>
<sequence>MNKQNLLSTHNLFTLRLLLSLLGAYIGYTYRHTSHDYWFGMIFLFTAIAIAPDYYQFKQRGDNHKALIDRLLHWSGGLCAGIVIYAYHNSGRIFHEEAGLIVLLILALTTYLDGIKRGWRCIFAGLFLGLVTVCVAYFDSYIWQLSALAAVAVVYSHYRQSDGTQTGTI</sequence>
<dbReference type="Proteomes" id="UP000004664">
    <property type="component" value="Unassembled WGS sequence"/>
</dbReference>
<keyword evidence="1" id="KW-1133">Transmembrane helix</keyword>
<feature type="transmembrane region" description="Helical" evidence="1">
    <location>
        <begin position="119"/>
        <end position="138"/>
    </location>
</feature>
<feature type="transmembrane region" description="Helical" evidence="1">
    <location>
        <begin position="67"/>
        <end position="87"/>
    </location>
</feature>
<dbReference type="eggNOG" id="ENOG5031Q3W">
    <property type="taxonomic scope" value="Bacteria"/>
</dbReference>
<evidence type="ECO:0000256" key="1">
    <source>
        <dbReference type="SAM" id="Phobius"/>
    </source>
</evidence>
<feature type="transmembrane region" description="Helical" evidence="1">
    <location>
        <begin position="12"/>
        <end position="31"/>
    </location>
</feature>
<accession>G3J2H4</accession>
<dbReference type="EMBL" id="JH109154">
    <property type="protein sequence ID" value="EGW19930.1"/>
    <property type="molecule type" value="Genomic_DNA"/>
</dbReference>
<dbReference type="HOGENOM" id="CLU_1459697_0_0_6"/>
<dbReference type="AlphaFoldDB" id="G3J2H4"/>
<name>G3J2H4_METTV</name>
<gene>
    <name evidence="2" type="ORF">Mettu_3052</name>
</gene>